<gene>
    <name evidence="1" type="ORF">ODALV1_LOCUS5145</name>
</gene>
<reference evidence="1 2" key="1">
    <citation type="submission" date="2024-08" db="EMBL/GenBank/DDBJ databases">
        <authorList>
            <person name="Cucini C."/>
            <person name="Frati F."/>
        </authorList>
    </citation>
    <scope>NUCLEOTIDE SEQUENCE [LARGE SCALE GENOMIC DNA]</scope>
</reference>
<proteinExistence type="predicted"/>
<dbReference type="Proteomes" id="UP001642540">
    <property type="component" value="Unassembled WGS sequence"/>
</dbReference>
<name>A0ABP1Q4F0_9HEXA</name>
<keyword evidence="2" id="KW-1185">Reference proteome</keyword>
<protein>
    <submittedName>
        <fullName evidence="1">Uncharacterized protein</fullName>
    </submittedName>
</protein>
<comment type="caution">
    <text evidence="1">The sequence shown here is derived from an EMBL/GenBank/DDBJ whole genome shotgun (WGS) entry which is preliminary data.</text>
</comment>
<organism evidence="1 2">
    <name type="scientific">Orchesella dallaii</name>
    <dbReference type="NCBI Taxonomy" id="48710"/>
    <lineage>
        <taxon>Eukaryota</taxon>
        <taxon>Metazoa</taxon>
        <taxon>Ecdysozoa</taxon>
        <taxon>Arthropoda</taxon>
        <taxon>Hexapoda</taxon>
        <taxon>Collembola</taxon>
        <taxon>Entomobryomorpha</taxon>
        <taxon>Entomobryoidea</taxon>
        <taxon>Orchesellidae</taxon>
        <taxon>Orchesellinae</taxon>
        <taxon>Orchesella</taxon>
    </lineage>
</organism>
<evidence type="ECO:0000313" key="1">
    <source>
        <dbReference type="EMBL" id="CAL8082197.1"/>
    </source>
</evidence>
<sequence length="101" mass="11390">MVPTTASALSTNFKKCVSLANSTVYEVWWKSQNAGSHASQKICPRKRKSFKTRRWTKHSIANRTGQFVNNLQTNASRLPLKVHYDLVSLSDDDIACSNCML</sequence>
<dbReference type="EMBL" id="CAXLJM020000015">
    <property type="protein sequence ID" value="CAL8082197.1"/>
    <property type="molecule type" value="Genomic_DNA"/>
</dbReference>
<accession>A0ABP1Q4F0</accession>
<evidence type="ECO:0000313" key="2">
    <source>
        <dbReference type="Proteomes" id="UP001642540"/>
    </source>
</evidence>